<dbReference type="EMBL" id="HBUE01024680">
    <property type="protein sequence ID" value="CAG6454118.1"/>
    <property type="molecule type" value="Transcribed_RNA"/>
</dbReference>
<protein>
    <submittedName>
        <fullName evidence="1">(northern house mosquito) hypothetical protein</fullName>
    </submittedName>
</protein>
<name>A0A8D8ABR0_CULPI</name>
<reference evidence="1" key="1">
    <citation type="submission" date="2021-05" db="EMBL/GenBank/DDBJ databases">
        <authorList>
            <person name="Alioto T."/>
            <person name="Alioto T."/>
            <person name="Gomez Garrido J."/>
        </authorList>
    </citation>
    <scope>NUCLEOTIDE SEQUENCE</scope>
</reference>
<organism evidence="1">
    <name type="scientific">Culex pipiens</name>
    <name type="common">House mosquito</name>
    <dbReference type="NCBI Taxonomy" id="7175"/>
    <lineage>
        <taxon>Eukaryota</taxon>
        <taxon>Metazoa</taxon>
        <taxon>Ecdysozoa</taxon>
        <taxon>Arthropoda</taxon>
        <taxon>Hexapoda</taxon>
        <taxon>Insecta</taxon>
        <taxon>Pterygota</taxon>
        <taxon>Neoptera</taxon>
        <taxon>Endopterygota</taxon>
        <taxon>Diptera</taxon>
        <taxon>Nematocera</taxon>
        <taxon>Culicoidea</taxon>
        <taxon>Culicidae</taxon>
        <taxon>Culicinae</taxon>
        <taxon>Culicini</taxon>
        <taxon>Culex</taxon>
        <taxon>Culex</taxon>
    </lineage>
</organism>
<evidence type="ECO:0000313" key="1">
    <source>
        <dbReference type="EMBL" id="CAG6454118.1"/>
    </source>
</evidence>
<proteinExistence type="predicted"/>
<dbReference type="AlphaFoldDB" id="A0A8D8ABR0"/>
<accession>A0A8D8ABR0</accession>
<sequence>MRFVVVVVVQKWGTTRNSVTKYFFSLPSFPLSKRMKFDATGGIIIQHIKFMMRGGRRSSKKAENVGHINNSCNFVGAWVPLVCYGLWSSNFLANFAALCLATCWQGCN</sequence>